<protein>
    <submittedName>
        <fullName evidence="1">Uncharacterized protein</fullName>
    </submittedName>
</protein>
<evidence type="ECO:0000313" key="2">
    <source>
        <dbReference type="Proteomes" id="UP001055811"/>
    </source>
</evidence>
<reference evidence="2" key="1">
    <citation type="journal article" date="2022" name="Mol. Ecol. Resour.">
        <title>The genomes of chicory, endive, great burdock and yacon provide insights into Asteraceae palaeo-polyploidization history and plant inulin production.</title>
        <authorList>
            <person name="Fan W."/>
            <person name="Wang S."/>
            <person name="Wang H."/>
            <person name="Wang A."/>
            <person name="Jiang F."/>
            <person name="Liu H."/>
            <person name="Zhao H."/>
            <person name="Xu D."/>
            <person name="Zhang Y."/>
        </authorList>
    </citation>
    <scope>NUCLEOTIDE SEQUENCE [LARGE SCALE GENOMIC DNA]</scope>
    <source>
        <strain evidence="2">cv. Punajuju</strain>
    </source>
</reference>
<proteinExistence type="predicted"/>
<organism evidence="1 2">
    <name type="scientific">Cichorium intybus</name>
    <name type="common">Chicory</name>
    <dbReference type="NCBI Taxonomy" id="13427"/>
    <lineage>
        <taxon>Eukaryota</taxon>
        <taxon>Viridiplantae</taxon>
        <taxon>Streptophyta</taxon>
        <taxon>Embryophyta</taxon>
        <taxon>Tracheophyta</taxon>
        <taxon>Spermatophyta</taxon>
        <taxon>Magnoliopsida</taxon>
        <taxon>eudicotyledons</taxon>
        <taxon>Gunneridae</taxon>
        <taxon>Pentapetalae</taxon>
        <taxon>asterids</taxon>
        <taxon>campanulids</taxon>
        <taxon>Asterales</taxon>
        <taxon>Asteraceae</taxon>
        <taxon>Cichorioideae</taxon>
        <taxon>Cichorieae</taxon>
        <taxon>Cichoriinae</taxon>
        <taxon>Cichorium</taxon>
    </lineage>
</organism>
<accession>A0ACB9CT02</accession>
<name>A0ACB9CT02_CICIN</name>
<reference evidence="1 2" key="2">
    <citation type="journal article" date="2022" name="Mol. Ecol. Resour.">
        <title>The genomes of chicory, endive, great burdock and yacon provide insights into Asteraceae paleo-polyploidization history and plant inulin production.</title>
        <authorList>
            <person name="Fan W."/>
            <person name="Wang S."/>
            <person name="Wang H."/>
            <person name="Wang A."/>
            <person name="Jiang F."/>
            <person name="Liu H."/>
            <person name="Zhao H."/>
            <person name="Xu D."/>
            <person name="Zhang Y."/>
        </authorList>
    </citation>
    <scope>NUCLEOTIDE SEQUENCE [LARGE SCALE GENOMIC DNA]</scope>
    <source>
        <strain evidence="2">cv. Punajuju</strain>
        <tissue evidence="1">Leaves</tissue>
    </source>
</reference>
<gene>
    <name evidence="1" type="ORF">L2E82_27401</name>
</gene>
<comment type="caution">
    <text evidence="1">The sequence shown here is derived from an EMBL/GenBank/DDBJ whole genome shotgun (WGS) entry which is preliminary data.</text>
</comment>
<keyword evidence="2" id="KW-1185">Reference proteome</keyword>
<dbReference type="EMBL" id="CM042013">
    <property type="protein sequence ID" value="KAI3737400.1"/>
    <property type="molecule type" value="Genomic_DNA"/>
</dbReference>
<sequence>MEFNGSESTGREEERESLMINSYGGGISAVKVVEYMISSMSTELLCKFPDNSAFDFDYTQSSIWSPLVPHPSNPSSPAPDLQRKLSYDDDDHGGDGTVWHNSSGGDTMSKLTENVKNKIADSCVFSCFKIHHKISNKKTTMKRRSGSFRGYNHFGSMCSNSSGVVADPACSSPIQSKGWKKVLKAASKQFKKTMKKKESGAHLKLSHFSYNYFY</sequence>
<dbReference type="Proteomes" id="UP001055811">
    <property type="component" value="Linkage Group LG05"/>
</dbReference>
<evidence type="ECO:0000313" key="1">
    <source>
        <dbReference type="EMBL" id="KAI3737400.1"/>
    </source>
</evidence>